<evidence type="ECO:0000259" key="1">
    <source>
        <dbReference type="Pfam" id="PF01869"/>
    </source>
</evidence>
<keyword evidence="2" id="KW-0808">Transferase</keyword>
<dbReference type="GO" id="GO:0016301">
    <property type="term" value="F:kinase activity"/>
    <property type="evidence" value="ECO:0007669"/>
    <property type="project" value="UniProtKB-KW"/>
</dbReference>
<evidence type="ECO:0000313" key="2">
    <source>
        <dbReference type="EMBL" id="TDW24253.1"/>
    </source>
</evidence>
<keyword evidence="3" id="KW-1185">Reference proteome</keyword>
<dbReference type="AlphaFoldDB" id="A0A4R8A181"/>
<gene>
    <name evidence="2" type="ORF">EV650_3126</name>
</gene>
<evidence type="ECO:0000313" key="3">
    <source>
        <dbReference type="Proteomes" id="UP000295447"/>
    </source>
</evidence>
<dbReference type="Pfam" id="PF01869">
    <property type="entry name" value="BcrAD_BadFG"/>
    <property type="match status" value="1"/>
</dbReference>
<protein>
    <submittedName>
        <fullName evidence="2">N-acetylglucosamine kinase-like BadF-type ATPase</fullName>
    </submittedName>
</protein>
<dbReference type="Gene3D" id="3.30.420.40">
    <property type="match status" value="2"/>
</dbReference>
<proteinExistence type="predicted"/>
<dbReference type="InterPro" id="IPR002731">
    <property type="entry name" value="ATPase_BadF"/>
</dbReference>
<accession>A0A4R8A181</accession>
<keyword evidence="2" id="KW-0418">Kinase</keyword>
<reference evidence="2 3" key="1">
    <citation type="submission" date="2019-03" db="EMBL/GenBank/DDBJ databases">
        <title>Genomic Encyclopedia of Type Strains, Phase III (KMG-III): the genomes of soil and plant-associated and newly described type strains.</title>
        <authorList>
            <person name="Whitman W."/>
        </authorList>
    </citation>
    <scope>NUCLEOTIDE SEQUENCE [LARGE SCALE GENOMIC DNA]</scope>
    <source>
        <strain evidence="2 3">VKM Ac-2570</strain>
    </source>
</reference>
<dbReference type="SUPFAM" id="SSF53067">
    <property type="entry name" value="Actin-like ATPase domain"/>
    <property type="match status" value="2"/>
</dbReference>
<dbReference type="PANTHER" id="PTHR43190">
    <property type="entry name" value="N-ACETYL-D-GLUCOSAMINE KINASE"/>
    <property type="match status" value="1"/>
</dbReference>
<dbReference type="EMBL" id="SODF01000001">
    <property type="protein sequence ID" value="TDW24253.1"/>
    <property type="molecule type" value="Genomic_DNA"/>
</dbReference>
<dbReference type="CDD" id="cd24007">
    <property type="entry name" value="ASKHA_NBD_eukNAGK-like"/>
    <property type="match status" value="1"/>
</dbReference>
<dbReference type="RefSeq" id="WP_166678137.1">
    <property type="nucleotide sequence ID" value="NZ_SODF01000001.1"/>
</dbReference>
<comment type="caution">
    <text evidence="2">The sequence shown here is derived from an EMBL/GenBank/DDBJ whole genome shotgun (WGS) entry which is preliminary data.</text>
</comment>
<dbReference type="Proteomes" id="UP000295447">
    <property type="component" value="Unassembled WGS sequence"/>
</dbReference>
<organism evidence="2 3">
    <name type="scientific">Kribbella kalugense</name>
    <dbReference type="NCBI Taxonomy" id="2512221"/>
    <lineage>
        <taxon>Bacteria</taxon>
        <taxon>Bacillati</taxon>
        <taxon>Actinomycetota</taxon>
        <taxon>Actinomycetes</taxon>
        <taxon>Propionibacteriales</taxon>
        <taxon>Kribbellaceae</taxon>
        <taxon>Kribbella</taxon>
    </lineage>
</organism>
<dbReference type="InterPro" id="IPR052519">
    <property type="entry name" value="Euk-type_GlcNAc_Kinase"/>
</dbReference>
<sequence length="359" mass="36709">MADTAGAGRLVLAVDGGQTATLAVLGRDDGTVLGVGRGGPLVHVRTERNHEVMTRALRAAVIGALTTAEGSVGPPGDVHIEVAYLSLTGGADIAPGIVAGLADCRRIVAESDALAALAAGTQGGPGIAVIAGTGSIAVAVPPEGKPVIRGGWGFLLGDEGSGFWIGLEAIKAAIAIVESARTEWTAGTEFVDRVVEHFAAQDLRGVAARVYADLDRAAVAALAQPVVAAASDGDPIAVRIADQAGHHLATLAAQTARAAGIVPLTDPAVSWQSVVPAGGVFRPRNRVWISFADRLRVLMPDHTLLDPRHPPVIGAYWLALLSLGVPAADPIVEARIESSLSSLLPMLAKTDIHPSPTHF</sequence>
<dbReference type="PANTHER" id="PTHR43190:SF3">
    <property type="entry name" value="N-ACETYL-D-GLUCOSAMINE KINASE"/>
    <property type="match status" value="1"/>
</dbReference>
<name>A0A4R8A181_9ACTN</name>
<feature type="domain" description="ATPase BadF/BadG/BcrA/BcrD type" evidence="1">
    <location>
        <begin position="14"/>
        <end position="318"/>
    </location>
</feature>
<dbReference type="InterPro" id="IPR043129">
    <property type="entry name" value="ATPase_NBD"/>
</dbReference>